<feature type="domain" description="Ubiquitin-like" evidence="2">
    <location>
        <begin position="29"/>
        <end position="88"/>
    </location>
</feature>
<gene>
    <name evidence="3" type="ORF">P7K49_023270</name>
</gene>
<evidence type="ECO:0000313" key="3">
    <source>
        <dbReference type="EMBL" id="KAK2097819.1"/>
    </source>
</evidence>
<dbReference type="SUPFAM" id="SSF54236">
    <property type="entry name" value="Ubiquitin-like"/>
    <property type="match status" value="1"/>
</dbReference>
<dbReference type="InterPro" id="IPR039049">
    <property type="entry name" value="ELOB"/>
</dbReference>
<evidence type="ECO:0000256" key="1">
    <source>
        <dbReference type="SAM" id="MobiDB-lite"/>
    </source>
</evidence>
<dbReference type="PANTHER" id="PTHR13248">
    <property type="entry name" value="TRANSCRIPTION ELONGATION FACTOR B POLYPEPTIDE 2"/>
    <property type="match status" value="1"/>
</dbReference>
<dbReference type="InterPro" id="IPR000626">
    <property type="entry name" value="Ubiquitin-like_dom"/>
</dbReference>
<feature type="region of interest" description="Disordered" evidence="1">
    <location>
        <begin position="1"/>
        <end position="23"/>
    </location>
</feature>
<comment type="caution">
    <text evidence="3">The sequence shown here is derived from an EMBL/GenBank/DDBJ whole genome shotgun (WGS) entry which is preliminary data.</text>
</comment>
<dbReference type="Gene3D" id="3.10.20.90">
    <property type="entry name" value="Phosphatidylinositol 3-kinase Catalytic Subunit, Chain A, domain 1"/>
    <property type="match status" value="1"/>
</dbReference>
<sequence length="128" mass="14087">MAGPGWGQQPDHTGGPGLHPHAGPLPPGLFLRILCHKTTIFTDTKESSTVFKLKRIIEGILKGPPDEQQMYKDDQLLDDSKTLGECGFTIKQHGHRPQPEWGLSSRQMTSLRPCASSRSPVHPGCLIR</sequence>
<name>A0ABQ9UL84_SAGOE</name>
<evidence type="ECO:0000313" key="4">
    <source>
        <dbReference type="Proteomes" id="UP001266305"/>
    </source>
</evidence>
<dbReference type="SMART" id="SM00213">
    <property type="entry name" value="UBQ"/>
    <property type="match status" value="1"/>
</dbReference>
<protein>
    <recommendedName>
        <fullName evidence="2">Ubiquitin-like domain-containing protein</fullName>
    </recommendedName>
</protein>
<dbReference type="PROSITE" id="PS50053">
    <property type="entry name" value="UBIQUITIN_2"/>
    <property type="match status" value="1"/>
</dbReference>
<dbReference type="InterPro" id="IPR029071">
    <property type="entry name" value="Ubiquitin-like_domsf"/>
</dbReference>
<dbReference type="EMBL" id="JASSZA010000011">
    <property type="protein sequence ID" value="KAK2097819.1"/>
    <property type="molecule type" value="Genomic_DNA"/>
</dbReference>
<organism evidence="3 4">
    <name type="scientific">Saguinus oedipus</name>
    <name type="common">Cotton-top tamarin</name>
    <name type="synonym">Oedipomidas oedipus</name>
    <dbReference type="NCBI Taxonomy" id="9490"/>
    <lineage>
        <taxon>Eukaryota</taxon>
        <taxon>Metazoa</taxon>
        <taxon>Chordata</taxon>
        <taxon>Craniata</taxon>
        <taxon>Vertebrata</taxon>
        <taxon>Euteleostomi</taxon>
        <taxon>Mammalia</taxon>
        <taxon>Eutheria</taxon>
        <taxon>Euarchontoglires</taxon>
        <taxon>Primates</taxon>
        <taxon>Haplorrhini</taxon>
        <taxon>Platyrrhini</taxon>
        <taxon>Cebidae</taxon>
        <taxon>Callitrichinae</taxon>
        <taxon>Saguinus</taxon>
    </lineage>
</organism>
<proteinExistence type="predicted"/>
<evidence type="ECO:0000259" key="2">
    <source>
        <dbReference type="PROSITE" id="PS50053"/>
    </source>
</evidence>
<dbReference type="Pfam" id="PF00240">
    <property type="entry name" value="ubiquitin"/>
    <property type="match status" value="1"/>
</dbReference>
<reference evidence="3 4" key="1">
    <citation type="submission" date="2023-05" db="EMBL/GenBank/DDBJ databases">
        <title>B98-5 Cell Line De Novo Hybrid Assembly: An Optical Mapping Approach.</title>
        <authorList>
            <person name="Kananen K."/>
            <person name="Auerbach J.A."/>
            <person name="Kautto E."/>
            <person name="Blachly J.S."/>
        </authorList>
    </citation>
    <scope>NUCLEOTIDE SEQUENCE [LARGE SCALE GENOMIC DNA]</scope>
    <source>
        <strain evidence="3">B95-8</strain>
        <tissue evidence="3">Cell line</tissue>
    </source>
</reference>
<accession>A0ABQ9UL84</accession>
<keyword evidence="4" id="KW-1185">Reference proteome</keyword>
<dbReference type="PANTHER" id="PTHR13248:SF4">
    <property type="entry name" value="ELONGIN B"/>
    <property type="match status" value="1"/>
</dbReference>
<dbReference type="Proteomes" id="UP001266305">
    <property type="component" value="Unassembled WGS sequence"/>
</dbReference>